<proteinExistence type="predicted"/>
<evidence type="ECO:0000313" key="3">
    <source>
        <dbReference type="Proteomes" id="UP001165498"/>
    </source>
</evidence>
<keyword evidence="3" id="KW-1185">Reference proteome</keyword>
<name>A0ABT1QVH7_9GAMM</name>
<feature type="signal peptide" evidence="1">
    <location>
        <begin position="1"/>
        <end position="24"/>
    </location>
</feature>
<keyword evidence="1" id="KW-0732">Signal</keyword>
<sequence>MSVQSRIARTALLSALAAALPAGAAEVCSPLRNLNVPATGEGLYLNLITGVSGEAESLAPGFDIDPYARQIGEPPGQLKFYWGSAANGGAGVVSSGTTFAVLQPGAVIGPDALFSRAGFDGDTSLWQAGLSQAYLGLRFKNEGSGAINYGWIRLSTQPPLGFPVTIHDWCYDDAGAPATVPAADAIYADGFELPG</sequence>
<dbReference type="RefSeq" id="WP_255915470.1">
    <property type="nucleotide sequence ID" value="NZ_JANFQO010000015.1"/>
</dbReference>
<accession>A0ABT1QVH7</accession>
<protein>
    <submittedName>
        <fullName evidence="2">Uncharacterized protein</fullName>
    </submittedName>
</protein>
<gene>
    <name evidence="2" type="ORF">NM961_16285</name>
</gene>
<organism evidence="2 3">
    <name type="scientific">Tahibacter harae</name>
    <dbReference type="NCBI Taxonomy" id="2963937"/>
    <lineage>
        <taxon>Bacteria</taxon>
        <taxon>Pseudomonadati</taxon>
        <taxon>Pseudomonadota</taxon>
        <taxon>Gammaproteobacteria</taxon>
        <taxon>Lysobacterales</taxon>
        <taxon>Rhodanobacteraceae</taxon>
        <taxon>Tahibacter</taxon>
    </lineage>
</organism>
<feature type="chain" id="PRO_5046979065" evidence="1">
    <location>
        <begin position="25"/>
        <end position="195"/>
    </location>
</feature>
<reference evidence="2" key="1">
    <citation type="submission" date="2022-07" db="EMBL/GenBank/DDBJ databases">
        <title>Tahibacter sp., a new gammaproteobacterium isolated from the silt sample collected at pig farm.</title>
        <authorList>
            <person name="Chen H."/>
        </authorList>
    </citation>
    <scope>NUCLEOTIDE SEQUENCE</scope>
    <source>
        <strain evidence="2">P2K</strain>
    </source>
</reference>
<evidence type="ECO:0000256" key="1">
    <source>
        <dbReference type="SAM" id="SignalP"/>
    </source>
</evidence>
<dbReference type="Proteomes" id="UP001165498">
    <property type="component" value="Unassembled WGS sequence"/>
</dbReference>
<comment type="caution">
    <text evidence="2">The sequence shown here is derived from an EMBL/GenBank/DDBJ whole genome shotgun (WGS) entry which is preliminary data.</text>
</comment>
<evidence type="ECO:0000313" key="2">
    <source>
        <dbReference type="EMBL" id="MCQ4166278.1"/>
    </source>
</evidence>
<dbReference type="EMBL" id="JANFQO010000015">
    <property type="protein sequence ID" value="MCQ4166278.1"/>
    <property type="molecule type" value="Genomic_DNA"/>
</dbReference>